<keyword evidence="1" id="KW-0812">Transmembrane</keyword>
<comment type="caution">
    <text evidence="2">The sequence shown here is derived from an EMBL/GenBank/DDBJ whole genome shotgun (WGS) entry which is preliminary data.</text>
</comment>
<protein>
    <recommendedName>
        <fullName evidence="4">Transmembrane protein</fullName>
    </recommendedName>
</protein>
<organism evidence="2 3">
    <name type="scientific">Carnegiea gigantea</name>
    <dbReference type="NCBI Taxonomy" id="171969"/>
    <lineage>
        <taxon>Eukaryota</taxon>
        <taxon>Viridiplantae</taxon>
        <taxon>Streptophyta</taxon>
        <taxon>Embryophyta</taxon>
        <taxon>Tracheophyta</taxon>
        <taxon>Spermatophyta</taxon>
        <taxon>Magnoliopsida</taxon>
        <taxon>eudicotyledons</taxon>
        <taxon>Gunneridae</taxon>
        <taxon>Pentapetalae</taxon>
        <taxon>Caryophyllales</taxon>
        <taxon>Cactineae</taxon>
        <taxon>Cactaceae</taxon>
        <taxon>Cactoideae</taxon>
        <taxon>Echinocereeae</taxon>
        <taxon>Carnegiea</taxon>
    </lineage>
</organism>
<dbReference type="PANTHER" id="PTHR48434:SF1">
    <property type="entry name" value="(RAPE) HYPOTHETICAL PROTEIN"/>
    <property type="match status" value="1"/>
</dbReference>
<dbReference type="AlphaFoldDB" id="A0A9Q1GI13"/>
<accession>A0A9Q1GI13</accession>
<sequence length="166" mass="19146">MSQKPQTSQLQVLSKTQSPSSYFSKTKFKFITFTHFPGPQPVQTLKLQTLTLFFTKESLFLKADTLKNRRLYELILLDTKLARIEHIKDDKGKVLYSKFSILKIFSSKEWDSSPFEYKKLFSVAILNITRFIMMILMSPLFVNSNSNSGRNSISISDVTLIKFNGI</sequence>
<proteinExistence type="predicted"/>
<feature type="transmembrane region" description="Helical" evidence="1">
    <location>
        <begin position="120"/>
        <end position="142"/>
    </location>
</feature>
<evidence type="ECO:0000313" key="2">
    <source>
        <dbReference type="EMBL" id="KAJ8420358.1"/>
    </source>
</evidence>
<evidence type="ECO:0000313" key="3">
    <source>
        <dbReference type="Proteomes" id="UP001153076"/>
    </source>
</evidence>
<evidence type="ECO:0008006" key="4">
    <source>
        <dbReference type="Google" id="ProtNLM"/>
    </source>
</evidence>
<dbReference type="PANTHER" id="PTHR48434">
    <property type="entry name" value="(RAPE) HYPOTHETICAL PROTEIN"/>
    <property type="match status" value="1"/>
</dbReference>
<dbReference type="Proteomes" id="UP001153076">
    <property type="component" value="Unassembled WGS sequence"/>
</dbReference>
<name>A0A9Q1GI13_9CARY</name>
<dbReference type="EMBL" id="JAKOGI010003511">
    <property type="protein sequence ID" value="KAJ8420358.1"/>
    <property type="molecule type" value="Genomic_DNA"/>
</dbReference>
<keyword evidence="1" id="KW-0472">Membrane</keyword>
<keyword evidence="3" id="KW-1185">Reference proteome</keyword>
<evidence type="ECO:0000256" key="1">
    <source>
        <dbReference type="SAM" id="Phobius"/>
    </source>
</evidence>
<reference evidence="2" key="1">
    <citation type="submission" date="2022-04" db="EMBL/GenBank/DDBJ databases">
        <title>Carnegiea gigantea Genome sequencing and assembly v2.</title>
        <authorList>
            <person name="Copetti D."/>
            <person name="Sanderson M.J."/>
            <person name="Burquez A."/>
            <person name="Wojciechowski M.F."/>
        </authorList>
    </citation>
    <scope>NUCLEOTIDE SEQUENCE</scope>
    <source>
        <strain evidence="2">SGP5-SGP5p</strain>
        <tissue evidence="2">Aerial part</tissue>
    </source>
</reference>
<gene>
    <name evidence="2" type="ORF">Cgig2_015320</name>
</gene>
<keyword evidence="1" id="KW-1133">Transmembrane helix</keyword>